<reference evidence="2" key="1">
    <citation type="journal article" date="2014" name="Int. J. Syst. Evol. Microbiol.">
        <title>Complete genome sequence of Corynebacterium casei LMG S-19264T (=DSM 44701T), isolated from a smear-ripened cheese.</title>
        <authorList>
            <consortium name="US DOE Joint Genome Institute (JGI-PGF)"/>
            <person name="Walter F."/>
            <person name="Albersmeier A."/>
            <person name="Kalinowski J."/>
            <person name="Ruckert C."/>
        </authorList>
    </citation>
    <scope>NUCLEOTIDE SEQUENCE</scope>
    <source>
        <strain evidence="2">CGMCC 1.12153</strain>
    </source>
</reference>
<feature type="domain" description="N-acetyltransferase" evidence="1">
    <location>
        <begin position="1"/>
        <end position="153"/>
    </location>
</feature>
<proteinExistence type="predicted"/>
<dbReference type="Pfam" id="PF13527">
    <property type="entry name" value="Acetyltransf_9"/>
    <property type="match status" value="1"/>
</dbReference>
<dbReference type="PANTHER" id="PTHR37817:SF1">
    <property type="entry name" value="N-ACETYLTRANSFERASE EIS"/>
    <property type="match status" value="1"/>
</dbReference>
<dbReference type="CDD" id="cd04301">
    <property type="entry name" value="NAT_SF"/>
    <property type="match status" value="1"/>
</dbReference>
<dbReference type="EMBL" id="BMEL01000002">
    <property type="protein sequence ID" value="GGF21392.1"/>
    <property type="molecule type" value="Genomic_DNA"/>
</dbReference>
<gene>
    <name evidence="2" type="ORF">GCM10010954_20270</name>
</gene>
<protein>
    <recommendedName>
        <fullName evidence="1">N-acetyltransferase domain-containing protein</fullName>
    </recommendedName>
</protein>
<dbReference type="AlphaFoldDB" id="A0A917B3M0"/>
<dbReference type="InterPro" id="IPR025559">
    <property type="entry name" value="Eis_dom"/>
</dbReference>
<dbReference type="InterPro" id="IPR051554">
    <property type="entry name" value="Acetyltransferase_Eis"/>
</dbReference>
<dbReference type="InterPro" id="IPR016181">
    <property type="entry name" value="Acyl_CoA_acyltransferase"/>
</dbReference>
<dbReference type="SUPFAM" id="SSF55718">
    <property type="entry name" value="SCP-like"/>
    <property type="match status" value="1"/>
</dbReference>
<reference evidence="2" key="2">
    <citation type="submission" date="2020-09" db="EMBL/GenBank/DDBJ databases">
        <authorList>
            <person name="Sun Q."/>
            <person name="Zhou Y."/>
        </authorList>
    </citation>
    <scope>NUCLEOTIDE SEQUENCE</scope>
    <source>
        <strain evidence="2">CGMCC 1.12153</strain>
    </source>
</reference>
<dbReference type="GO" id="GO:0030649">
    <property type="term" value="P:aminoglycoside antibiotic catabolic process"/>
    <property type="evidence" value="ECO:0007669"/>
    <property type="project" value="TreeGrafter"/>
</dbReference>
<dbReference type="RefSeq" id="WP_188377365.1">
    <property type="nucleotide sequence ID" value="NZ_BMEL01000002.1"/>
</dbReference>
<dbReference type="PANTHER" id="PTHR37817">
    <property type="entry name" value="N-ACETYLTRANSFERASE EIS"/>
    <property type="match status" value="1"/>
</dbReference>
<dbReference type="Gene3D" id="3.40.630.30">
    <property type="match status" value="2"/>
</dbReference>
<sequence>MKFKEMKEFQPFTEMLSRCYPMMEITKEEDIKEATKHRERMDQYETVSHIGCYDEEKLKAGYIHYMFPMNVYGQTLPSTGVGTLAVDLPYKKQGIAKKMITYAIEKSKNEGFPLIQLYPFRPDFYRKMGFGFGPQLNVFRFSPHQVPSYSEAEAVVPLGESDTEEIKRCYHNWAEDTHGACDKQDYEFRHIGFTHTHTVGCRINGQLQGYVVYEMKHQHDFTHELKILDWFANTNAAFQAFLNFLHQQKDQVSTIIFPTFDDDFAFLLNDPRHDANRLIHRIYHQTHERGTGLMYRIIDVPLFMEYIRDYSFGSQTVAINFEVTDSLMDKQETYAYQFKHGRPERHEEPLSHGVTVSLAIDDLSSLLMGCISLQKLLAYNKAEASGSEDEIKKAINLFKEPNKPVSWTFF</sequence>
<evidence type="ECO:0000313" key="2">
    <source>
        <dbReference type="EMBL" id="GGF21392.1"/>
    </source>
</evidence>
<dbReference type="PROSITE" id="PS51186">
    <property type="entry name" value="GNAT"/>
    <property type="match status" value="1"/>
</dbReference>
<organism evidence="2 3">
    <name type="scientific">Halobacillus andaensis</name>
    <dbReference type="NCBI Taxonomy" id="1176239"/>
    <lineage>
        <taxon>Bacteria</taxon>
        <taxon>Bacillati</taxon>
        <taxon>Bacillota</taxon>
        <taxon>Bacilli</taxon>
        <taxon>Bacillales</taxon>
        <taxon>Bacillaceae</taxon>
        <taxon>Halobacillus</taxon>
    </lineage>
</organism>
<keyword evidence="3" id="KW-1185">Reference proteome</keyword>
<dbReference type="InterPro" id="IPR036527">
    <property type="entry name" value="SCP2_sterol-bd_dom_sf"/>
</dbReference>
<dbReference type="Proteomes" id="UP000660110">
    <property type="component" value="Unassembled WGS sequence"/>
</dbReference>
<dbReference type="GO" id="GO:0034069">
    <property type="term" value="F:aminoglycoside N-acetyltransferase activity"/>
    <property type="evidence" value="ECO:0007669"/>
    <property type="project" value="TreeGrafter"/>
</dbReference>
<dbReference type="Pfam" id="PF17668">
    <property type="entry name" value="Acetyltransf_17"/>
    <property type="match status" value="1"/>
</dbReference>
<dbReference type="InterPro" id="IPR041380">
    <property type="entry name" value="Acetyltransf_17"/>
</dbReference>
<dbReference type="InterPro" id="IPR000182">
    <property type="entry name" value="GNAT_dom"/>
</dbReference>
<dbReference type="SUPFAM" id="SSF55729">
    <property type="entry name" value="Acyl-CoA N-acyltransferases (Nat)"/>
    <property type="match status" value="1"/>
</dbReference>
<dbReference type="Pfam" id="PF13530">
    <property type="entry name" value="SCP2_2"/>
    <property type="match status" value="1"/>
</dbReference>
<accession>A0A917B3M0</accession>
<comment type="caution">
    <text evidence="2">The sequence shown here is derived from an EMBL/GenBank/DDBJ whole genome shotgun (WGS) entry which is preliminary data.</text>
</comment>
<dbReference type="Gene3D" id="3.30.1050.10">
    <property type="entry name" value="SCP2 sterol-binding domain"/>
    <property type="match status" value="1"/>
</dbReference>
<evidence type="ECO:0000259" key="1">
    <source>
        <dbReference type="PROSITE" id="PS51186"/>
    </source>
</evidence>
<name>A0A917B3M0_HALAA</name>
<evidence type="ECO:0000313" key="3">
    <source>
        <dbReference type="Proteomes" id="UP000660110"/>
    </source>
</evidence>